<dbReference type="Proteomes" id="UP001165986">
    <property type="component" value="Unassembled WGS sequence"/>
</dbReference>
<evidence type="ECO:0008006" key="3">
    <source>
        <dbReference type="Google" id="ProtNLM"/>
    </source>
</evidence>
<dbReference type="SUPFAM" id="SSF53474">
    <property type="entry name" value="alpha/beta-Hydrolases"/>
    <property type="match status" value="1"/>
</dbReference>
<accession>A0AA40ST33</accession>
<organism evidence="1 2">
    <name type="scientific">Komarekiella delphini-convector SJRDD-AB1</name>
    <dbReference type="NCBI Taxonomy" id="2593771"/>
    <lineage>
        <taxon>Bacteria</taxon>
        <taxon>Bacillati</taxon>
        <taxon>Cyanobacteriota</taxon>
        <taxon>Cyanophyceae</taxon>
        <taxon>Nostocales</taxon>
        <taxon>Nostocaceae</taxon>
        <taxon>Komarekiella</taxon>
        <taxon>Komarekiella delphini-convector</taxon>
    </lineage>
</organism>
<dbReference type="RefSeq" id="WP_191755997.1">
    <property type="nucleotide sequence ID" value="NZ_VJXY01000001.1"/>
</dbReference>
<comment type="caution">
    <text evidence="1">The sequence shown here is derived from an EMBL/GenBank/DDBJ whole genome shotgun (WGS) entry which is preliminary data.</text>
</comment>
<sequence>MNKKPSWNVEEQIVIVELGTIRLNGELVVPESAEGIVLFAHSGSSSRYSTRNHYLAHVLRQEGRLATILIDLLTREEEAIDERTKHFRNNIAFLATRLVAITDWLFENPITQHLKVGYFGANRGSGAVFLAAAARPISVRAIVCRSGQLDLTDVVLSQVQAPTLLIVGSYDFPIIAMNEDALAQISAQNKQLEMIPGATHQFGEPGALEEVGRLASQWFNYYLTSFEWQEPHLHAMSLN</sequence>
<protein>
    <recommendedName>
        <fullName evidence="3">Dienelactone hydrolase</fullName>
    </recommendedName>
</protein>
<dbReference type="InterPro" id="IPR029058">
    <property type="entry name" value="AB_hydrolase_fold"/>
</dbReference>
<dbReference type="Gene3D" id="3.40.50.1820">
    <property type="entry name" value="alpha/beta hydrolase"/>
    <property type="match status" value="1"/>
</dbReference>
<dbReference type="AlphaFoldDB" id="A0AA40ST33"/>
<keyword evidence="2" id="KW-1185">Reference proteome</keyword>
<reference evidence="1" key="1">
    <citation type="submission" date="2019-07" db="EMBL/GenBank/DDBJ databases">
        <title>Toxilogical consequences of a new and cryptic species of cyanobacteria (Komarekiella delphini-convector) recovered from the epidermis of a bottlenose dolphin and 1500 ft. in the air.</title>
        <authorList>
            <person name="Brown A.O."/>
            <person name="Dvorak P."/>
            <person name="Villanueva C.D."/>
            <person name="Foss A.J."/>
            <person name="Garvey A.D."/>
            <person name="Gibson Q.A."/>
            <person name="Johansen J.R."/>
            <person name="Casamatta D.A."/>
        </authorList>
    </citation>
    <scope>NUCLEOTIDE SEQUENCE</scope>
    <source>
        <strain evidence="1">SJRDD-AB1</strain>
    </source>
</reference>
<dbReference type="EMBL" id="VJXY01000001">
    <property type="protein sequence ID" value="MBD6614771.1"/>
    <property type="molecule type" value="Genomic_DNA"/>
</dbReference>
<evidence type="ECO:0000313" key="1">
    <source>
        <dbReference type="EMBL" id="MBD6614771.1"/>
    </source>
</evidence>
<gene>
    <name evidence="1" type="ORF">FNW02_02575</name>
</gene>
<evidence type="ECO:0000313" key="2">
    <source>
        <dbReference type="Proteomes" id="UP001165986"/>
    </source>
</evidence>
<name>A0AA40ST33_9NOST</name>
<proteinExistence type="predicted"/>